<dbReference type="PROSITE" id="PS00041">
    <property type="entry name" value="HTH_ARAC_FAMILY_1"/>
    <property type="match status" value="1"/>
</dbReference>
<organism evidence="5">
    <name type="scientific">bioreactor metagenome</name>
    <dbReference type="NCBI Taxonomy" id="1076179"/>
    <lineage>
        <taxon>unclassified sequences</taxon>
        <taxon>metagenomes</taxon>
        <taxon>ecological metagenomes</taxon>
    </lineage>
</organism>
<dbReference type="SMART" id="SM00342">
    <property type="entry name" value="HTH_ARAC"/>
    <property type="match status" value="1"/>
</dbReference>
<keyword evidence="3" id="KW-0804">Transcription</keyword>
<dbReference type="SUPFAM" id="SSF46689">
    <property type="entry name" value="Homeodomain-like"/>
    <property type="match status" value="1"/>
</dbReference>
<comment type="caution">
    <text evidence="5">The sequence shown here is derived from an EMBL/GenBank/DDBJ whole genome shotgun (WGS) entry which is preliminary data.</text>
</comment>
<dbReference type="Gene3D" id="1.10.10.60">
    <property type="entry name" value="Homeodomain-like"/>
    <property type="match status" value="1"/>
</dbReference>
<dbReference type="InterPro" id="IPR018062">
    <property type="entry name" value="HTH_AraC-typ_CS"/>
</dbReference>
<reference evidence="5" key="1">
    <citation type="submission" date="2019-08" db="EMBL/GenBank/DDBJ databases">
        <authorList>
            <person name="Kucharzyk K."/>
            <person name="Murdoch R.W."/>
            <person name="Higgins S."/>
            <person name="Loffler F."/>
        </authorList>
    </citation>
    <scope>NUCLEOTIDE SEQUENCE</scope>
</reference>
<dbReference type="InterPro" id="IPR018060">
    <property type="entry name" value="HTH_AraC"/>
</dbReference>
<dbReference type="PANTHER" id="PTHR43280:SF2">
    <property type="entry name" value="HTH-TYPE TRANSCRIPTIONAL REGULATOR EXSA"/>
    <property type="match status" value="1"/>
</dbReference>
<evidence type="ECO:0000256" key="1">
    <source>
        <dbReference type="ARBA" id="ARBA00023015"/>
    </source>
</evidence>
<dbReference type="InterPro" id="IPR009057">
    <property type="entry name" value="Homeodomain-like_sf"/>
</dbReference>
<gene>
    <name evidence="5" type="primary">rhaR_190</name>
    <name evidence="5" type="ORF">SDC9_210739</name>
</gene>
<dbReference type="Pfam" id="PF12833">
    <property type="entry name" value="HTH_18"/>
    <property type="match status" value="1"/>
</dbReference>
<evidence type="ECO:0000256" key="2">
    <source>
        <dbReference type="ARBA" id="ARBA00023125"/>
    </source>
</evidence>
<evidence type="ECO:0000259" key="4">
    <source>
        <dbReference type="PROSITE" id="PS01124"/>
    </source>
</evidence>
<proteinExistence type="predicted"/>
<dbReference type="EMBL" id="VSSQ01141752">
    <property type="protein sequence ID" value="MPN62985.1"/>
    <property type="molecule type" value="Genomic_DNA"/>
</dbReference>
<sequence length="136" mass="15913">MYRSGLAALIHILIQRELHQENKWGTSVELVDRFLQMLRSSSRRNFDAEKIAREFGMSFSGFRKFCYENFSKPPRAVVEEVRMDRARGMLDYSNLGIDEIAESLGYADRYTFTKAFSRVCGISPIRFRNRYAQKHG</sequence>
<dbReference type="GO" id="GO:0043565">
    <property type="term" value="F:sequence-specific DNA binding"/>
    <property type="evidence" value="ECO:0007669"/>
    <property type="project" value="InterPro"/>
</dbReference>
<dbReference type="GO" id="GO:0003700">
    <property type="term" value="F:DNA-binding transcription factor activity"/>
    <property type="evidence" value="ECO:0007669"/>
    <property type="project" value="InterPro"/>
</dbReference>
<dbReference type="AlphaFoldDB" id="A0A645JH21"/>
<evidence type="ECO:0000256" key="3">
    <source>
        <dbReference type="ARBA" id="ARBA00023163"/>
    </source>
</evidence>
<dbReference type="PROSITE" id="PS01124">
    <property type="entry name" value="HTH_ARAC_FAMILY_2"/>
    <property type="match status" value="1"/>
</dbReference>
<dbReference type="PANTHER" id="PTHR43280">
    <property type="entry name" value="ARAC-FAMILY TRANSCRIPTIONAL REGULATOR"/>
    <property type="match status" value="1"/>
</dbReference>
<evidence type="ECO:0000313" key="5">
    <source>
        <dbReference type="EMBL" id="MPN62985.1"/>
    </source>
</evidence>
<protein>
    <submittedName>
        <fullName evidence="5">HTH-type transcriptional activator RhaR</fullName>
    </submittedName>
</protein>
<feature type="domain" description="HTH araC/xylS-type" evidence="4">
    <location>
        <begin position="32"/>
        <end position="130"/>
    </location>
</feature>
<keyword evidence="2" id="KW-0238">DNA-binding</keyword>
<keyword evidence="1" id="KW-0805">Transcription regulation</keyword>
<accession>A0A645JH21</accession>
<name>A0A645JH21_9ZZZZ</name>